<keyword evidence="5" id="KW-1185">Reference proteome</keyword>
<dbReference type="Proteomes" id="UP000219621">
    <property type="component" value="Unassembled WGS sequence"/>
</dbReference>
<dbReference type="SUPFAM" id="SSF52172">
    <property type="entry name" value="CheY-like"/>
    <property type="match status" value="1"/>
</dbReference>
<evidence type="ECO:0000313" key="4">
    <source>
        <dbReference type="EMBL" id="SOD91995.1"/>
    </source>
</evidence>
<dbReference type="InterPro" id="IPR011006">
    <property type="entry name" value="CheY-like_superfamily"/>
</dbReference>
<dbReference type="RefSeq" id="WP_097277977.1">
    <property type="nucleotide sequence ID" value="NZ_OCNJ01000002.1"/>
</dbReference>
<reference evidence="4 5" key="1">
    <citation type="submission" date="2017-09" db="EMBL/GenBank/DDBJ databases">
        <authorList>
            <person name="Ehlers B."/>
            <person name="Leendertz F.H."/>
        </authorList>
    </citation>
    <scope>NUCLEOTIDE SEQUENCE [LARGE SCALE GENOMIC DNA]</scope>
    <source>
        <strain evidence="4 5">USBA 140</strain>
    </source>
</reference>
<feature type="domain" description="Response regulatory" evidence="3">
    <location>
        <begin position="13"/>
        <end position="132"/>
    </location>
</feature>
<dbReference type="GO" id="GO:0000160">
    <property type="term" value="P:phosphorelay signal transduction system"/>
    <property type="evidence" value="ECO:0007669"/>
    <property type="project" value="InterPro"/>
</dbReference>
<sequence>MTDRDAFDFSRLSVLLVDDESFVRTMMKQILRALGCTNVREAPDGASALKELELYQPSLVVCDLNMEPVDGLVFVQMVRNHQLRAVRELPIIILSGQNDLGSVKQAAARGINAYLIKPVSMQALKSRIESVMTAPRLVQVGSPTTKR</sequence>
<proteinExistence type="predicted"/>
<dbReference type="EMBL" id="OCNJ01000002">
    <property type="protein sequence ID" value="SOD91995.1"/>
    <property type="molecule type" value="Genomic_DNA"/>
</dbReference>
<gene>
    <name evidence="4" type="ORF">SAMN05421508_102212</name>
</gene>
<dbReference type="PANTHER" id="PTHR44591">
    <property type="entry name" value="STRESS RESPONSE REGULATOR PROTEIN 1"/>
    <property type="match status" value="1"/>
</dbReference>
<keyword evidence="1 2" id="KW-0597">Phosphoprotein</keyword>
<protein>
    <submittedName>
        <fullName evidence="4">Two-component system, chemotaxis family, response regulator CheY</fullName>
    </submittedName>
</protein>
<dbReference type="OrthoDB" id="9786548at2"/>
<accession>A0A286G924</accession>
<feature type="modified residue" description="4-aspartylphosphate" evidence="2">
    <location>
        <position position="63"/>
    </location>
</feature>
<evidence type="ECO:0000256" key="1">
    <source>
        <dbReference type="ARBA" id="ARBA00022553"/>
    </source>
</evidence>
<dbReference type="InterPro" id="IPR001789">
    <property type="entry name" value="Sig_transdc_resp-reg_receiver"/>
</dbReference>
<evidence type="ECO:0000313" key="5">
    <source>
        <dbReference type="Proteomes" id="UP000219621"/>
    </source>
</evidence>
<dbReference type="Gene3D" id="3.40.50.2300">
    <property type="match status" value="1"/>
</dbReference>
<dbReference type="SMART" id="SM00448">
    <property type="entry name" value="REC"/>
    <property type="match status" value="1"/>
</dbReference>
<name>A0A286G924_9PROT</name>
<dbReference type="InterPro" id="IPR050595">
    <property type="entry name" value="Bact_response_regulator"/>
</dbReference>
<dbReference type="PROSITE" id="PS50110">
    <property type="entry name" value="RESPONSE_REGULATORY"/>
    <property type="match status" value="1"/>
</dbReference>
<organism evidence="4 5">
    <name type="scientific">Caenispirillum bisanense</name>
    <dbReference type="NCBI Taxonomy" id="414052"/>
    <lineage>
        <taxon>Bacteria</taxon>
        <taxon>Pseudomonadati</taxon>
        <taxon>Pseudomonadota</taxon>
        <taxon>Alphaproteobacteria</taxon>
        <taxon>Rhodospirillales</taxon>
        <taxon>Novispirillaceae</taxon>
        <taxon>Caenispirillum</taxon>
    </lineage>
</organism>
<dbReference type="PANTHER" id="PTHR44591:SF23">
    <property type="entry name" value="CHEY SUBFAMILY"/>
    <property type="match status" value="1"/>
</dbReference>
<evidence type="ECO:0000256" key="2">
    <source>
        <dbReference type="PROSITE-ProRule" id="PRU00169"/>
    </source>
</evidence>
<dbReference type="Pfam" id="PF00072">
    <property type="entry name" value="Response_reg"/>
    <property type="match status" value="1"/>
</dbReference>
<dbReference type="AlphaFoldDB" id="A0A286G924"/>
<evidence type="ECO:0000259" key="3">
    <source>
        <dbReference type="PROSITE" id="PS50110"/>
    </source>
</evidence>